<dbReference type="SUPFAM" id="SSF81338">
    <property type="entry name" value="Aquaporin-like"/>
    <property type="match status" value="1"/>
</dbReference>
<dbReference type="PRINTS" id="PR00783">
    <property type="entry name" value="MINTRINSICP"/>
</dbReference>
<dbReference type="InterPro" id="IPR034294">
    <property type="entry name" value="Aquaporin_transptr"/>
</dbReference>
<evidence type="ECO:0000313" key="8">
    <source>
        <dbReference type="EMBL" id="TMQ51154.1"/>
    </source>
</evidence>
<keyword evidence="4 7" id="KW-1133">Transmembrane helix</keyword>
<dbReference type="PANTHER" id="PTHR19139">
    <property type="entry name" value="AQUAPORIN TRANSPORTER"/>
    <property type="match status" value="1"/>
</dbReference>
<dbReference type="GO" id="GO:0015250">
    <property type="term" value="F:water channel activity"/>
    <property type="evidence" value="ECO:0007669"/>
    <property type="project" value="TreeGrafter"/>
</dbReference>
<dbReference type="InterPro" id="IPR023271">
    <property type="entry name" value="Aquaporin-like"/>
</dbReference>
<accession>A0A538SIF0</accession>
<evidence type="ECO:0000256" key="2">
    <source>
        <dbReference type="ARBA" id="ARBA00006175"/>
    </source>
</evidence>
<dbReference type="Proteomes" id="UP000317716">
    <property type="component" value="Unassembled WGS sequence"/>
</dbReference>
<evidence type="ECO:0000256" key="1">
    <source>
        <dbReference type="ARBA" id="ARBA00004141"/>
    </source>
</evidence>
<protein>
    <submittedName>
        <fullName evidence="8">Aquaporin</fullName>
    </submittedName>
</protein>
<comment type="caution">
    <text evidence="8">The sequence shown here is derived from an EMBL/GenBank/DDBJ whole genome shotgun (WGS) entry which is preliminary data.</text>
</comment>
<evidence type="ECO:0000256" key="4">
    <source>
        <dbReference type="ARBA" id="ARBA00022989"/>
    </source>
</evidence>
<reference evidence="8 9" key="1">
    <citation type="journal article" date="2019" name="Nat. Microbiol.">
        <title>Mediterranean grassland soil C-N compound turnover is dependent on rainfall and depth, and is mediated by genomically divergent microorganisms.</title>
        <authorList>
            <person name="Diamond S."/>
            <person name="Andeer P.F."/>
            <person name="Li Z."/>
            <person name="Crits-Christoph A."/>
            <person name="Burstein D."/>
            <person name="Anantharaman K."/>
            <person name="Lane K.R."/>
            <person name="Thomas B.C."/>
            <person name="Pan C."/>
            <person name="Northen T.R."/>
            <person name="Banfield J.F."/>
        </authorList>
    </citation>
    <scope>NUCLEOTIDE SEQUENCE [LARGE SCALE GENOMIC DNA]</scope>
    <source>
        <strain evidence="8">WS_2</strain>
    </source>
</reference>
<dbReference type="Pfam" id="PF00230">
    <property type="entry name" value="MIP"/>
    <property type="match status" value="1"/>
</dbReference>
<sequence length="171" mass="17952">MALGYVVAQLSGAALGALPLLAWGAMGRSIAFGATLPGAGYSTSTVVLGEVLTTFGLIAGLCVFIGTPGLRPFTPAMPPFLYAVMVPLEASISGTSTNPARSFGPALVSGRWDAWWIYWIGPMIGAIAGIVACSFLASRIEVAKLYHFDSDRTGVFHRMSQRVRARRATAA</sequence>
<dbReference type="AlphaFoldDB" id="A0A538SIF0"/>
<evidence type="ECO:0000256" key="5">
    <source>
        <dbReference type="ARBA" id="ARBA00023136"/>
    </source>
</evidence>
<comment type="subcellular location">
    <subcellularLocation>
        <location evidence="1">Membrane</location>
        <topology evidence="1">Multi-pass membrane protein</topology>
    </subcellularLocation>
</comment>
<keyword evidence="6" id="KW-0813">Transport</keyword>
<keyword evidence="3 6" id="KW-0812">Transmembrane</keyword>
<evidence type="ECO:0000313" key="9">
    <source>
        <dbReference type="Proteomes" id="UP000317716"/>
    </source>
</evidence>
<dbReference type="PANTHER" id="PTHR19139:SF199">
    <property type="entry name" value="MIP17260P"/>
    <property type="match status" value="1"/>
</dbReference>
<gene>
    <name evidence="8" type="ORF">E6K72_10755</name>
</gene>
<dbReference type="Gene3D" id="1.20.1080.10">
    <property type="entry name" value="Glycerol uptake facilitator protein"/>
    <property type="match status" value="1"/>
</dbReference>
<proteinExistence type="inferred from homology"/>
<dbReference type="GO" id="GO:0005886">
    <property type="term" value="C:plasma membrane"/>
    <property type="evidence" value="ECO:0007669"/>
    <property type="project" value="TreeGrafter"/>
</dbReference>
<dbReference type="InterPro" id="IPR000425">
    <property type="entry name" value="MIP"/>
</dbReference>
<feature type="transmembrane region" description="Helical" evidence="7">
    <location>
        <begin position="43"/>
        <end position="67"/>
    </location>
</feature>
<evidence type="ECO:0000256" key="6">
    <source>
        <dbReference type="RuleBase" id="RU000477"/>
    </source>
</evidence>
<name>A0A538SIF0_UNCEI</name>
<dbReference type="EMBL" id="VBOS01000387">
    <property type="protein sequence ID" value="TMQ51154.1"/>
    <property type="molecule type" value="Genomic_DNA"/>
</dbReference>
<feature type="transmembrane region" description="Helical" evidence="7">
    <location>
        <begin position="116"/>
        <end position="137"/>
    </location>
</feature>
<comment type="similarity">
    <text evidence="2 6">Belongs to the MIP/aquaporin (TC 1.A.8) family.</text>
</comment>
<evidence type="ECO:0000256" key="7">
    <source>
        <dbReference type="SAM" id="Phobius"/>
    </source>
</evidence>
<organism evidence="8 9">
    <name type="scientific">Eiseniibacteriota bacterium</name>
    <dbReference type="NCBI Taxonomy" id="2212470"/>
    <lineage>
        <taxon>Bacteria</taxon>
        <taxon>Candidatus Eiseniibacteriota</taxon>
    </lineage>
</organism>
<evidence type="ECO:0000256" key="3">
    <source>
        <dbReference type="ARBA" id="ARBA00022692"/>
    </source>
</evidence>
<keyword evidence="5 7" id="KW-0472">Membrane</keyword>